<feature type="non-terminal residue" evidence="1">
    <location>
        <position position="1"/>
    </location>
</feature>
<name>A0ACA9MPW7_9GLOM</name>
<evidence type="ECO:0000313" key="1">
    <source>
        <dbReference type="EMBL" id="CAG8603955.1"/>
    </source>
</evidence>
<protein>
    <submittedName>
        <fullName evidence="1">9574_t:CDS:1</fullName>
    </submittedName>
</protein>
<proteinExistence type="predicted"/>
<accession>A0ACA9MPW7</accession>
<gene>
    <name evidence="1" type="ORF">SPELUC_LOCUS7239</name>
</gene>
<dbReference type="Proteomes" id="UP000789366">
    <property type="component" value="Unassembled WGS sequence"/>
</dbReference>
<organism evidence="1 2">
    <name type="scientific">Cetraspora pellucida</name>
    <dbReference type="NCBI Taxonomy" id="1433469"/>
    <lineage>
        <taxon>Eukaryota</taxon>
        <taxon>Fungi</taxon>
        <taxon>Fungi incertae sedis</taxon>
        <taxon>Mucoromycota</taxon>
        <taxon>Glomeromycotina</taxon>
        <taxon>Glomeromycetes</taxon>
        <taxon>Diversisporales</taxon>
        <taxon>Gigasporaceae</taxon>
        <taxon>Cetraspora</taxon>
    </lineage>
</organism>
<evidence type="ECO:0000313" key="2">
    <source>
        <dbReference type="Proteomes" id="UP000789366"/>
    </source>
</evidence>
<sequence>VDLNKVNMTVIRPWIAQKIVDLLGGEDEVVVNYVFGLLEETDLDPRMMQINLTGFLERNAPIFVTELWKLLLSAQDCESGIPAIFLEQKMEEIRKRKEDDERVMAEIRKRREREDEERAKFREIREKEPNLYRTVTRNRSDDVVEVEILTGFVVVVEVEAPKININDDPIEEAEVGALRVDINDDRIEEVEVKAEIELPGNVVENAEGIKTTDAKRRYDERRPRRSRSREEEDTSKRRRLSKEEIVTKVSSEQYSSTPSPGRNYHDQHTDYVATEDENRKRLVDSVEEIDSVQNSPPRKKVADAPIFKSKWNDDEDEEENKKASMSELEQLEKLRAKAFESMKARK</sequence>
<keyword evidence="2" id="KW-1185">Reference proteome</keyword>
<reference evidence="1" key="1">
    <citation type="submission" date="2021-06" db="EMBL/GenBank/DDBJ databases">
        <authorList>
            <person name="Kallberg Y."/>
            <person name="Tangrot J."/>
            <person name="Rosling A."/>
        </authorList>
    </citation>
    <scope>NUCLEOTIDE SEQUENCE</scope>
    <source>
        <strain evidence="1">28 12/20/2015</strain>
    </source>
</reference>
<dbReference type="EMBL" id="CAJVPW010009318">
    <property type="protein sequence ID" value="CAG8603955.1"/>
    <property type="molecule type" value="Genomic_DNA"/>
</dbReference>
<comment type="caution">
    <text evidence="1">The sequence shown here is derived from an EMBL/GenBank/DDBJ whole genome shotgun (WGS) entry which is preliminary data.</text>
</comment>